<feature type="region of interest" description="Disordered" evidence="1">
    <location>
        <begin position="301"/>
        <end position="322"/>
    </location>
</feature>
<reference evidence="3" key="1">
    <citation type="submission" date="2023-01" db="EMBL/GenBank/DDBJ databases">
        <title>The growth and conidiation of Purpureocillium lavendulum are regulated by nitrogen source and histone H3K14 acetylation.</title>
        <authorList>
            <person name="Tang P."/>
            <person name="Han J."/>
            <person name="Zhang C."/>
            <person name="Tang P."/>
            <person name="Qi F."/>
            <person name="Zhang K."/>
            <person name="Liang L."/>
        </authorList>
    </citation>
    <scope>NUCLEOTIDE SEQUENCE</scope>
    <source>
        <strain evidence="3">YMF1.00683</strain>
    </source>
</reference>
<name>A0AB34FXT5_9HYPO</name>
<feature type="compositionally biased region" description="Basic residues" evidence="1">
    <location>
        <begin position="109"/>
        <end position="121"/>
    </location>
</feature>
<dbReference type="FunFam" id="3.90.1150.80:FF:000001">
    <property type="entry name" value="Chromosome segregation protein (Pcs1)"/>
    <property type="match status" value="1"/>
</dbReference>
<organism evidence="3 4">
    <name type="scientific">Purpureocillium lavendulum</name>
    <dbReference type="NCBI Taxonomy" id="1247861"/>
    <lineage>
        <taxon>Eukaryota</taxon>
        <taxon>Fungi</taxon>
        <taxon>Dikarya</taxon>
        <taxon>Ascomycota</taxon>
        <taxon>Pezizomycotina</taxon>
        <taxon>Sordariomycetes</taxon>
        <taxon>Hypocreomycetidae</taxon>
        <taxon>Hypocreales</taxon>
        <taxon>Ophiocordycipitaceae</taxon>
        <taxon>Purpureocillium</taxon>
    </lineage>
</organism>
<dbReference type="PANTHER" id="PTHR28006">
    <property type="entry name" value="MONOPOLIN COMPLEX SUBUNIT CSM1"/>
    <property type="match status" value="1"/>
</dbReference>
<dbReference type="GO" id="GO:0072686">
    <property type="term" value="C:mitotic spindle"/>
    <property type="evidence" value="ECO:0007669"/>
    <property type="project" value="TreeGrafter"/>
</dbReference>
<feature type="domain" description="Monopolin complex subunit Csm1/Pcs1 C-terminal" evidence="2">
    <location>
        <begin position="331"/>
        <end position="418"/>
    </location>
</feature>
<dbReference type="GO" id="GO:0051315">
    <property type="term" value="P:attachment of mitotic spindle microtubules to kinetochore"/>
    <property type="evidence" value="ECO:0007669"/>
    <property type="project" value="TreeGrafter"/>
</dbReference>
<evidence type="ECO:0000259" key="2">
    <source>
        <dbReference type="Pfam" id="PF12539"/>
    </source>
</evidence>
<proteinExistence type="predicted"/>
<evidence type="ECO:0000256" key="1">
    <source>
        <dbReference type="SAM" id="MobiDB-lite"/>
    </source>
</evidence>
<feature type="compositionally biased region" description="Basic and acidic residues" evidence="1">
    <location>
        <begin position="86"/>
        <end position="101"/>
    </location>
</feature>
<dbReference type="GO" id="GO:0045144">
    <property type="term" value="P:meiotic sister chromatid segregation"/>
    <property type="evidence" value="ECO:0007669"/>
    <property type="project" value="TreeGrafter"/>
</dbReference>
<evidence type="ECO:0000313" key="4">
    <source>
        <dbReference type="Proteomes" id="UP001163105"/>
    </source>
</evidence>
<dbReference type="PANTHER" id="PTHR28006:SF1">
    <property type="entry name" value="MONOPOLIN COMPLEX SUBUNIT CSM1"/>
    <property type="match status" value="1"/>
</dbReference>
<dbReference type="InterPro" id="IPR020981">
    <property type="entry name" value="Csm1/Pcs1_C"/>
</dbReference>
<comment type="caution">
    <text evidence="3">The sequence shown here is derived from an EMBL/GenBank/DDBJ whole genome shotgun (WGS) entry which is preliminary data.</text>
</comment>
<feature type="region of interest" description="Disordered" evidence="1">
    <location>
        <begin position="19"/>
        <end position="146"/>
    </location>
</feature>
<sequence length="437" mass="47581">MSDSEPDFDDSQALTAAVRKATTTKRPRGRPPSTVNKVVKPGAQVALRRVGDKASAFNSGPPRQVLADKSNTISSRGGGRGTKKALLVDEKADVGLDDRPVEPVAPKTTRGRPKGSGRRKSAGPEVVMEQQSGRSRVEEVPETQQSELMRVDAEESQADVDVADSDVDVDESDVLHGHDVGDASLRHRFGVLKGRYDNLEARYRDLKEVGVKAAERNFEHLKQQADANISGSNELISQLRAELASQTALAQDGERLRQELGRSEDNTETLQCRVNELTASLTTARNEITALSTKLAASRSAEAQMKAPGSALNPGSAASRNAHSEAIQAAQAKEDLYGDLTGLIVRGLRRGAEEDVFDCIQTGRNGTLHFKLALERGDGSDSYEDVQLTYRPQLDAHRDGELMGVLPDYLTEEITFPRPHASKFYSRVTKSLTERLE</sequence>
<dbReference type="Pfam" id="PF12539">
    <property type="entry name" value="Csm1"/>
    <property type="match status" value="1"/>
</dbReference>
<dbReference type="InterPro" id="IPR038608">
    <property type="entry name" value="Csm1/Pcs1_C_sf"/>
</dbReference>
<keyword evidence="4" id="KW-1185">Reference proteome</keyword>
<evidence type="ECO:0000313" key="3">
    <source>
        <dbReference type="EMBL" id="KAJ6444222.1"/>
    </source>
</evidence>
<dbReference type="GO" id="GO:0005730">
    <property type="term" value="C:nucleolus"/>
    <property type="evidence" value="ECO:0007669"/>
    <property type="project" value="TreeGrafter"/>
</dbReference>
<dbReference type="Gene3D" id="3.90.1150.80">
    <property type="match status" value="1"/>
</dbReference>
<dbReference type="GO" id="GO:1990644">
    <property type="term" value="F:microtubule site clamp"/>
    <property type="evidence" value="ECO:0007669"/>
    <property type="project" value="TreeGrafter"/>
</dbReference>
<accession>A0AB34FXT5</accession>
<dbReference type="EMBL" id="JAQHRD010000002">
    <property type="protein sequence ID" value="KAJ6444222.1"/>
    <property type="molecule type" value="Genomic_DNA"/>
</dbReference>
<dbReference type="GO" id="GO:0033551">
    <property type="term" value="C:monopolin complex"/>
    <property type="evidence" value="ECO:0007669"/>
    <property type="project" value="InterPro"/>
</dbReference>
<dbReference type="CDD" id="cd23787">
    <property type="entry name" value="RWD_CSM1"/>
    <property type="match status" value="1"/>
</dbReference>
<dbReference type="InterPro" id="IPR040349">
    <property type="entry name" value="Csm1/Pcs1"/>
</dbReference>
<protein>
    <submittedName>
        <fullName evidence="3">Chromosome segregation protein</fullName>
    </submittedName>
</protein>
<gene>
    <name evidence="3" type="ORF">O9K51_02616</name>
</gene>
<dbReference type="GO" id="GO:0034506">
    <property type="term" value="C:chromosome, centromeric core domain"/>
    <property type="evidence" value="ECO:0007669"/>
    <property type="project" value="TreeGrafter"/>
</dbReference>
<dbReference type="Proteomes" id="UP001163105">
    <property type="component" value="Unassembled WGS sequence"/>
</dbReference>
<dbReference type="AlphaFoldDB" id="A0AB34FXT5"/>